<accession>A0A8J5IIF3</accession>
<evidence type="ECO:0000256" key="6">
    <source>
        <dbReference type="SAM" id="Phobius"/>
    </source>
</evidence>
<feature type="domain" description="Nodulin-like" evidence="7">
    <location>
        <begin position="1"/>
        <end position="150"/>
    </location>
</feature>
<comment type="subcellular location">
    <subcellularLocation>
        <location evidence="1">Membrane</location>
        <topology evidence="1">Multi-pass membrane protein</topology>
    </subcellularLocation>
</comment>
<proteinExistence type="predicted"/>
<dbReference type="InterPro" id="IPR010658">
    <property type="entry name" value="Nodulin-like"/>
</dbReference>
<comment type="caution">
    <text evidence="8">The sequence shown here is derived from an EMBL/GenBank/DDBJ whole genome shotgun (WGS) entry which is preliminary data.</text>
</comment>
<keyword evidence="4 6" id="KW-0472">Membrane</keyword>
<dbReference type="GO" id="GO:0016020">
    <property type="term" value="C:membrane"/>
    <property type="evidence" value="ECO:0007669"/>
    <property type="project" value="UniProtKB-SubCell"/>
</dbReference>
<evidence type="ECO:0000256" key="4">
    <source>
        <dbReference type="ARBA" id="ARBA00023136"/>
    </source>
</evidence>
<evidence type="ECO:0000256" key="2">
    <source>
        <dbReference type="ARBA" id="ARBA00022692"/>
    </source>
</evidence>
<gene>
    <name evidence="8" type="ORF">ZIOFF_008537</name>
</gene>
<organism evidence="8 9">
    <name type="scientific">Zingiber officinale</name>
    <name type="common">Ginger</name>
    <name type="synonym">Amomum zingiber</name>
    <dbReference type="NCBI Taxonomy" id="94328"/>
    <lineage>
        <taxon>Eukaryota</taxon>
        <taxon>Viridiplantae</taxon>
        <taxon>Streptophyta</taxon>
        <taxon>Embryophyta</taxon>
        <taxon>Tracheophyta</taxon>
        <taxon>Spermatophyta</taxon>
        <taxon>Magnoliopsida</taxon>
        <taxon>Liliopsida</taxon>
        <taxon>Zingiberales</taxon>
        <taxon>Zingiberaceae</taxon>
        <taxon>Zingiber</taxon>
    </lineage>
</organism>
<evidence type="ECO:0000256" key="1">
    <source>
        <dbReference type="ARBA" id="ARBA00004141"/>
    </source>
</evidence>
<evidence type="ECO:0000313" key="9">
    <source>
        <dbReference type="Proteomes" id="UP000734854"/>
    </source>
</evidence>
<evidence type="ECO:0000259" key="7">
    <source>
        <dbReference type="Pfam" id="PF06813"/>
    </source>
</evidence>
<dbReference type="PANTHER" id="PTHR21576">
    <property type="entry name" value="UNCHARACTERIZED NODULIN-LIKE PROTEIN"/>
    <property type="match status" value="1"/>
</dbReference>
<name>A0A8J5IIF3_ZINOF</name>
<protein>
    <recommendedName>
        <fullName evidence="7">Nodulin-like domain-containing protein</fullName>
    </recommendedName>
</protein>
<dbReference type="Proteomes" id="UP000734854">
    <property type="component" value="Unassembled WGS sequence"/>
</dbReference>
<dbReference type="SUPFAM" id="SSF103473">
    <property type="entry name" value="MFS general substrate transporter"/>
    <property type="match status" value="1"/>
</dbReference>
<reference evidence="8 9" key="1">
    <citation type="submission" date="2020-08" db="EMBL/GenBank/DDBJ databases">
        <title>Plant Genome Project.</title>
        <authorList>
            <person name="Zhang R.-G."/>
        </authorList>
    </citation>
    <scope>NUCLEOTIDE SEQUENCE [LARGE SCALE GENOMIC DNA]</scope>
    <source>
        <tissue evidence="8">Rhizome</tissue>
    </source>
</reference>
<feature type="transmembrane region" description="Helical" evidence="6">
    <location>
        <begin position="37"/>
        <end position="57"/>
    </location>
</feature>
<feature type="compositionally biased region" description="Basic and acidic residues" evidence="5">
    <location>
        <begin position="188"/>
        <end position="208"/>
    </location>
</feature>
<feature type="transmembrane region" description="Helical" evidence="6">
    <location>
        <begin position="102"/>
        <end position="120"/>
    </location>
</feature>
<keyword evidence="2 6" id="KW-0812">Transmembrane</keyword>
<dbReference type="InterPro" id="IPR036259">
    <property type="entry name" value="MFS_trans_sf"/>
</dbReference>
<dbReference type="Gene3D" id="1.20.1250.20">
    <property type="entry name" value="MFS general substrate transporter like domains"/>
    <property type="match status" value="1"/>
</dbReference>
<sequence>MCIFLCMGGNNTTWMNMAVFVTCIHNFCRNRGTVSGILKGCVGLNTAIFTNIFSALFSDDPTSFLFLLAVAPTAVCTTMMLFLRESPPEDMEAEDDDTDSQYFRVINAMAVVIAGYLLAFDLTGKHGAVVSRVFTAVLLLLLAPSMVVPIHIELKLIYRLRIHEKADVEDGGVTKLLLTTEAETMEAEDSHSPRAEEAVETGDRRGPHDSGGGEDG</sequence>
<dbReference type="Pfam" id="PF06813">
    <property type="entry name" value="Nodulin-like"/>
    <property type="match status" value="1"/>
</dbReference>
<feature type="region of interest" description="Disordered" evidence="5">
    <location>
        <begin position="182"/>
        <end position="216"/>
    </location>
</feature>
<keyword evidence="9" id="KW-1185">Reference proteome</keyword>
<dbReference type="EMBL" id="JACMSC010000002">
    <property type="protein sequence ID" value="KAG6534634.1"/>
    <property type="molecule type" value="Genomic_DNA"/>
</dbReference>
<feature type="transmembrane region" description="Helical" evidence="6">
    <location>
        <begin position="132"/>
        <end position="152"/>
    </location>
</feature>
<evidence type="ECO:0000256" key="3">
    <source>
        <dbReference type="ARBA" id="ARBA00022989"/>
    </source>
</evidence>
<evidence type="ECO:0000256" key="5">
    <source>
        <dbReference type="SAM" id="MobiDB-lite"/>
    </source>
</evidence>
<keyword evidence="3 6" id="KW-1133">Transmembrane helix</keyword>
<feature type="transmembrane region" description="Helical" evidence="6">
    <location>
        <begin position="63"/>
        <end position="82"/>
    </location>
</feature>
<evidence type="ECO:0000313" key="8">
    <source>
        <dbReference type="EMBL" id="KAG6534634.1"/>
    </source>
</evidence>
<dbReference type="PANTHER" id="PTHR21576:SF167">
    <property type="entry name" value="OS09G0536700 PROTEIN"/>
    <property type="match status" value="1"/>
</dbReference>
<dbReference type="AlphaFoldDB" id="A0A8J5IIF3"/>